<keyword evidence="2" id="KW-1185">Reference proteome</keyword>
<dbReference type="Proteomes" id="UP000219338">
    <property type="component" value="Unassembled WGS sequence"/>
</dbReference>
<name>A0A284QYG1_ARMOS</name>
<protein>
    <submittedName>
        <fullName evidence="1">Uncharacterized protein</fullName>
    </submittedName>
</protein>
<proteinExistence type="predicted"/>
<organism evidence="1 2">
    <name type="scientific">Armillaria ostoyae</name>
    <name type="common">Armillaria root rot fungus</name>
    <dbReference type="NCBI Taxonomy" id="47428"/>
    <lineage>
        <taxon>Eukaryota</taxon>
        <taxon>Fungi</taxon>
        <taxon>Dikarya</taxon>
        <taxon>Basidiomycota</taxon>
        <taxon>Agaricomycotina</taxon>
        <taxon>Agaricomycetes</taxon>
        <taxon>Agaricomycetidae</taxon>
        <taxon>Agaricales</taxon>
        <taxon>Marasmiineae</taxon>
        <taxon>Physalacriaceae</taxon>
        <taxon>Armillaria</taxon>
    </lineage>
</organism>
<dbReference type="EMBL" id="FUEG01000003">
    <property type="protein sequence ID" value="SJL01455.1"/>
    <property type="molecule type" value="Genomic_DNA"/>
</dbReference>
<sequence length="133" mass="15429">MSDDCSTDNLAALHNYLWRLLTPEQRIRLPRGVSGQSFFESVRICKRRLLWGLVLHPDDAMCFNIWNDHLKVQWEGILDAINARKKQYGVERHATADLDTTITDYDSFIRSLELTDSQRVLLDSARADVLSYM</sequence>
<dbReference type="OMA" id="HICQTEL"/>
<evidence type="ECO:0000313" key="2">
    <source>
        <dbReference type="Proteomes" id="UP000219338"/>
    </source>
</evidence>
<dbReference type="AlphaFoldDB" id="A0A284QYG1"/>
<accession>A0A284QYG1</accession>
<evidence type="ECO:0000313" key="1">
    <source>
        <dbReference type="EMBL" id="SJL01455.1"/>
    </source>
</evidence>
<reference evidence="2" key="1">
    <citation type="journal article" date="2017" name="Nat. Ecol. Evol.">
        <title>Genome expansion and lineage-specific genetic innovations in the forest pathogenic fungi Armillaria.</title>
        <authorList>
            <person name="Sipos G."/>
            <person name="Prasanna A.N."/>
            <person name="Walter M.C."/>
            <person name="O'Connor E."/>
            <person name="Balint B."/>
            <person name="Krizsan K."/>
            <person name="Kiss B."/>
            <person name="Hess J."/>
            <person name="Varga T."/>
            <person name="Slot J."/>
            <person name="Riley R."/>
            <person name="Boka B."/>
            <person name="Rigling D."/>
            <person name="Barry K."/>
            <person name="Lee J."/>
            <person name="Mihaltcheva S."/>
            <person name="LaButti K."/>
            <person name="Lipzen A."/>
            <person name="Waldron R."/>
            <person name="Moloney N.M."/>
            <person name="Sperisen C."/>
            <person name="Kredics L."/>
            <person name="Vagvoelgyi C."/>
            <person name="Patrignani A."/>
            <person name="Fitzpatrick D."/>
            <person name="Nagy I."/>
            <person name="Doyle S."/>
            <person name="Anderson J.B."/>
            <person name="Grigoriev I.V."/>
            <person name="Gueldener U."/>
            <person name="Muensterkoetter M."/>
            <person name="Nagy L.G."/>
        </authorList>
    </citation>
    <scope>NUCLEOTIDE SEQUENCE [LARGE SCALE GENOMIC DNA]</scope>
    <source>
        <strain evidence="2">C18/9</strain>
    </source>
</reference>
<gene>
    <name evidence="1" type="ORF">ARMOST_04777</name>
</gene>